<proteinExistence type="predicted"/>
<accession>A0A6N8DSJ6</accession>
<feature type="transmembrane region" description="Helical" evidence="1">
    <location>
        <begin position="80"/>
        <end position="101"/>
    </location>
</feature>
<dbReference type="RefSeq" id="WP_155447948.1">
    <property type="nucleotide sequence ID" value="NZ_JAOQNR010000009.1"/>
</dbReference>
<dbReference type="EMBL" id="WNKS01000032">
    <property type="protein sequence ID" value="MTV33268.1"/>
    <property type="molecule type" value="Genomic_DNA"/>
</dbReference>
<feature type="transmembrane region" description="Helical" evidence="1">
    <location>
        <begin position="113"/>
        <end position="133"/>
    </location>
</feature>
<feature type="transmembrane region" description="Helical" evidence="1">
    <location>
        <begin position="52"/>
        <end position="74"/>
    </location>
</feature>
<sequence length="184" mass="19010">MSANANWALRHSIGVTIGFLVVASVALTFGYACAVPLAAFGAISALLFDRTYAVVSVLSVWAANQVIGFCYMHYPMEFSTLAWGVGLGVIGVASTFAAAAVLSRVASFSGVSLSLIAAFAVYQGAIIAIIVATGGDLSMFTLSTLSDVFAINAVAFAVFAGCRAVWLRSAFGRTFAASLMPQQA</sequence>
<name>A0A6N8DSJ6_RHOAC</name>
<reference evidence="2 3" key="1">
    <citation type="submission" date="2019-11" db="EMBL/GenBank/DDBJ databases">
        <title>Whole-genome sequence of a Rhodoblastus acidophilus DSM 142.</title>
        <authorList>
            <person name="Kyndt J.A."/>
            <person name="Meyer T.E."/>
        </authorList>
    </citation>
    <scope>NUCLEOTIDE SEQUENCE [LARGE SCALE GENOMIC DNA]</scope>
    <source>
        <strain evidence="2 3">DSM 142</strain>
    </source>
</reference>
<evidence type="ECO:0000256" key="1">
    <source>
        <dbReference type="SAM" id="Phobius"/>
    </source>
</evidence>
<organism evidence="2 3">
    <name type="scientific">Rhodoblastus acidophilus</name>
    <name type="common">Rhodopseudomonas acidophila</name>
    <dbReference type="NCBI Taxonomy" id="1074"/>
    <lineage>
        <taxon>Bacteria</taxon>
        <taxon>Pseudomonadati</taxon>
        <taxon>Pseudomonadota</taxon>
        <taxon>Alphaproteobacteria</taxon>
        <taxon>Hyphomicrobiales</taxon>
        <taxon>Rhodoblastaceae</taxon>
        <taxon>Rhodoblastus</taxon>
    </lineage>
</organism>
<gene>
    <name evidence="2" type="ORF">GJ654_20025</name>
</gene>
<feature type="transmembrane region" description="Helical" evidence="1">
    <location>
        <begin position="12"/>
        <end position="40"/>
    </location>
</feature>
<protein>
    <submittedName>
        <fullName evidence="2">Uncharacterized protein</fullName>
    </submittedName>
</protein>
<dbReference type="OrthoDB" id="8447539at2"/>
<feature type="transmembrane region" description="Helical" evidence="1">
    <location>
        <begin position="145"/>
        <end position="166"/>
    </location>
</feature>
<keyword evidence="1" id="KW-0812">Transmembrane</keyword>
<evidence type="ECO:0000313" key="2">
    <source>
        <dbReference type="EMBL" id="MTV33268.1"/>
    </source>
</evidence>
<evidence type="ECO:0000313" key="3">
    <source>
        <dbReference type="Proteomes" id="UP000439113"/>
    </source>
</evidence>
<keyword evidence="1" id="KW-0472">Membrane</keyword>
<dbReference type="AlphaFoldDB" id="A0A6N8DSJ6"/>
<keyword evidence="1" id="KW-1133">Transmembrane helix</keyword>
<dbReference type="Proteomes" id="UP000439113">
    <property type="component" value="Unassembled WGS sequence"/>
</dbReference>
<comment type="caution">
    <text evidence="2">The sequence shown here is derived from an EMBL/GenBank/DDBJ whole genome shotgun (WGS) entry which is preliminary data.</text>
</comment>